<dbReference type="EMBL" id="UYYA01000029">
    <property type="protein sequence ID" value="VDM51916.1"/>
    <property type="molecule type" value="Genomic_DNA"/>
</dbReference>
<evidence type="ECO:0000313" key="3">
    <source>
        <dbReference type="WBParaSite" id="ACOC_0000033001-mRNA-1"/>
    </source>
</evidence>
<dbReference type="WBParaSite" id="ACOC_0000033001-mRNA-1">
    <property type="protein sequence ID" value="ACOC_0000033001-mRNA-1"/>
    <property type="gene ID" value="ACOC_0000033001"/>
</dbReference>
<proteinExistence type="predicted"/>
<keyword evidence="2" id="KW-1185">Reference proteome</keyword>
<accession>A0A0R3PA15</accession>
<name>A0A0R3PA15_ANGCS</name>
<evidence type="ECO:0000313" key="1">
    <source>
        <dbReference type="EMBL" id="VDM51916.1"/>
    </source>
</evidence>
<reference evidence="1 2" key="2">
    <citation type="submission" date="2018-11" db="EMBL/GenBank/DDBJ databases">
        <authorList>
            <consortium name="Pathogen Informatics"/>
        </authorList>
    </citation>
    <scope>NUCLEOTIDE SEQUENCE [LARGE SCALE GENOMIC DNA]</scope>
    <source>
        <strain evidence="1 2">Costa Rica</strain>
    </source>
</reference>
<dbReference type="AlphaFoldDB" id="A0A0R3PA15"/>
<dbReference type="Proteomes" id="UP000267027">
    <property type="component" value="Unassembled WGS sequence"/>
</dbReference>
<organism evidence="3">
    <name type="scientific">Angiostrongylus costaricensis</name>
    <name type="common">Nematode worm</name>
    <dbReference type="NCBI Taxonomy" id="334426"/>
    <lineage>
        <taxon>Eukaryota</taxon>
        <taxon>Metazoa</taxon>
        <taxon>Ecdysozoa</taxon>
        <taxon>Nematoda</taxon>
        <taxon>Chromadorea</taxon>
        <taxon>Rhabditida</taxon>
        <taxon>Rhabditina</taxon>
        <taxon>Rhabditomorpha</taxon>
        <taxon>Strongyloidea</taxon>
        <taxon>Metastrongylidae</taxon>
        <taxon>Angiostrongylus</taxon>
    </lineage>
</organism>
<evidence type="ECO:0000313" key="2">
    <source>
        <dbReference type="Proteomes" id="UP000267027"/>
    </source>
</evidence>
<sequence>MSGRNLLINAECLVHTFPDDLPSRYKAQCYETEMLTEFRARTNRPRRVDMANETEPSDPSVRQRIDTAGKQRGCDAEHASSNRYGVCRVFQETHFFTRTPENFREDTGNTAHTCIRCL</sequence>
<gene>
    <name evidence="1" type="ORF">ACOC_LOCUS331</name>
</gene>
<protein>
    <submittedName>
        <fullName evidence="1 3">Uncharacterized protein</fullName>
    </submittedName>
</protein>
<reference evidence="3" key="1">
    <citation type="submission" date="2017-02" db="UniProtKB">
        <authorList>
            <consortium name="WormBaseParasite"/>
        </authorList>
    </citation>
    <scope>IDENTIFICATION</scope>
</reference>